<evidence type="ECO:0000256" key="8">
    <source>
        <dbReference type="ARBA" id="ARBA00023114"/>
    </source>
</evidence>
<evidence type="ECO:0000256" key="1">
    <source>
        <dbReference type="ARBA" id="ARBA00004571"/>
    </source>
</evidence>
<dbReference type="InterPro" id="IPR023614">
    <property type="entry name" value="Porin_dom_sf"/>
</dbReference>
<comment type="subunit">
    <text evidence="2">Homotrimer.</text>
</comment>
<keyword evidence="13" id="KW-1185">Reference proteome</keyword>
<dbReference type="EMBL" id="AMWX01000001">
    <property type="protein sequence ID" value="EKO37201.1"/>
    <property type="molecule type" value="Genomic_DNA"/>
</dbReference>
<evidence type="ECO:0000313" key="12">
    <source>
        <dbReference type="EMBL" id="EKO37201.1"/>
    </source>
</evidence>
<evidence type="ECO:0000259" key="11">
    <source>
        <dbReference type="Pfam" id="PF13609"/>
    </source>
</evidence>
<dbReference type="InterPro" id="IPR050298">
    <property type="entry name" value="Gram-neg_bact_OMP"/>
</dbReference>
<reference evidence="12 13" key="1">
    <citation type="submission" date="2012-09" db="EMBL/GenBank/DDBJ databases">
        <authorList>
            <person name="Dupont C.L."/>
            <person name="Rusch D.B."/>
            <person name="Lombardo M.-J."/>
            <person name="Novotny M."/>
            <person name="Yee-Greenbaum J."/>
            <person name="Laskin R."/>
        </authorList>
    </citation>
    <scope>NUCLEOTIDE SEQUENCE [LARGE SCALE GENOMIC DNA]</scope>
    <source>
        <strain evidence="12">SAR86E</strain>
    </source>
</reference>
<evidence type="ECO:0000256" key="10">
    <source>
        <dbReference type="ARBA" id="ARBA00023237"/>
    </source>
</evidence>
<keyword evidence="10" id="KW-0998">Cell outer membrane</keyword>
<dbReference type="STRING" id="1208365.B273_0033"/>
<comment type="caution">
    <text evidence="12">The sequence shown here is derived from an EMBL/GenBank/DDBJ whole genome shotgun (WGS) entry which is preliminary data.</text>
</comment>
<protein>
    <submittedName>
        <fullName evidence="12">General bacterial porin family protein</fullName>
    </submittedName>
</protein>
<feature type="domain" description="Porin" evidence="11">
    <location>
        <begin position="30"/>
        <end position="293"/>
    </location>
</feature>
<dbReference type="GO" id="GO:0015288">
    <property type="term" value="F:porin activity"/>
    <property type="evidence" value="ECO:0007669"/>
    <property type="project" value="UniProtKB-KW"/>
</dbReference>
<evidence type="ECO:0000256" key="7">
    <source>
        <dbReference type="ARBA" id="ARBA00023065"/>
    </source>
</evidence>
<dbReference type="GO" id="GO:0046930">
    <property type="term" value="C:pore complex"/>
    <property type="evidence" value="ECO:0007669"/>
    <property type="project" value="UniProtKB-KW"/>
</dbReference>
<dbReference type="GO" id="GO:0009279">
    <property type="term" value="C:cell outer membrane"/>
    <property type="evidence" value="ECO:0007669"/>
    <property type="project" value="UniProtKB-SubCell"/>
</dbReference>
<evidence type="ECO:0000256" key="9">
    <source>
        <dbReference type="ARBA" id="ARBA00023136"/>
    </source>
</evidence>
<dbReference type="Pfam" id="PF13609">
    <property type="entry name" value="Porin_4"/>
    <property type="match status" value="1"/>
</dbReference>
<keyword evidence="3" id="KW-0813">Transport</keyword>
<organism evidence="12 13">
    <name type="scientific">SAR86 cluster bacterium SAR86E</name>
    <dbReference type="NCBI Taxonomy" id="1208365"/>
    <lineage>
        <taxon>Bacteria</taxon>
        <taxon>Pseudomonadati</taxon>
        <taxon>Pseudomonadota</taxon>
        <taxon>Gammaproteobacteria</taxon>
        <taxon>SAR86 cluster</taxon>
    </lineage>
</organism>
<evidence type="ECO:0000256" key="6">
    <source>
        <dbReference type="ARBA" id="ARBA00022729"/>
    </source>
</evidence>
<evidence type="ECO:0000256" key="4">
    <source>
        <dbReference type="ARBA" id="ARBA00022452"/>
    </source>
</evidence>
<dbReference type="GO" id="GO:0006811">
    <property type="term" value="P:monoatomic ion transport"/>
    <property type="evidence" value="ECO:0007669"/>
    <property type="project" value="UniProtKB-KW"/>
</dbReference>
<keyword evidence="5" id="KW-0812">Transmembrane</keyword>
<sequence length="309" mass="34724">MALRSIYVAVFIIFGINNQLYASHDWYGKVFVDYQSTSNDINGNKTDVNNNASRFGIKGSFLLSDNSKLKLVYQAEYQFDPVDGKARGEDGTLKQRNTFIGIQTNLGMLFAGNHDSAFKKSQLKIDLFNDLAPDIKNILHGENRLKDFVGYTTPKYMGKVSATFNSFKNPSFSGKKYRSYSVNFSGDLFQAAIGIDDSMRGYDSTRLSILIPLDNSKIGLLNQKTKNLSSGNTNNGYVISFSRKIGPKGRFKIQHASSSMKIDSGRHTTIGYDYQLRKSSKIFTFYSQQESSNKRKAKDILSIGIEHKF</sequence>
<evidence type="ECO:0000256" key="5">
    <source>
        <dbReference type="ARBA" id="ARBA00022692"/>
    </source>
</evidence>
<dbReference type="Proteomes" id="UP000010310">
    <property type="component" value="Unassembled WGS sequence"/>
</dbReference>
<dbReference type="PANTHER" id="PTHR34501">
    <property type="entry name" value="PROTEIN YDDL-RELATED"/>
    <property type="match status" value="1"/>
</dbReference>
<keyword evidence="6" id="KW-0732">Signal</keyword>
<keyword evidence="8" id="KW-0626">Porin</keyword>
<proteinExistence type="predicted"/>
<evidence type="ECO:0000256" key="2">
    <source>
        <dbReference type="ARBA" id="ARBA00011233"/>
    </source>
</evidence>
<dbReference type="Gene3D" id="2.40.160.10">
    <property type="entry name" value="Porin"/>
    <property type="match status" value="1"/>
</dbReference>
<keyword evidence="7" id="KW-0406">Ion transport</keyword>
<comment type="subcellular location">
    <subcellularLocation>
        <location evidence="1">Cell outer membrane</location>
        <topology evidence="1">Multi-pass membrane protein</topology>
    </subcellularLocation>
</comment>
<evidence type="ECO:0000256" key="3">
    <source>
        <dbReference type="ARBA" id="ARBA00022448"/>
    </source>
</evidence>
<gene>
    <name evidence="12" type="ORF">B273_0033</name>
</gene>
<evidence type="ECO:0000313" key="13">
    <source>
        <dbReference type="Proteomes" id="UP000010310"/>
    </source>
</evidence>
<name>K6GJK3_9GAMM</name>
<dbReference type="PANTHER" id="PTHR34501:SF9">
    <property type="entry name" value="MAJOR OUTER MEMBRANE PROTEIN P.IA"/>
    <property type="match status" value="1"/>
</dbReference>
<dbReference type="AlphaFoldDB" id="K6GJK3"/>
<dbReference type="InterPro" id="IPR033900">
    <property type="entry name" value="Gram_neg_porin_domain"/>
</dbReference>
<accession>K6GJK3</accession>
<dbReference type="SUPFAM" id="SSF56935">
    <property type="entry name" value="Porins"/>
    <property type="match status" value="1"/>
</dbReference>
<keyword evidence="9" id="KW-0472">Membrane</keyword>
<keyword evidence="4" id="KW-1134">Transmembrane beta strand</keyword>